<keyword evidence="8 10" id="KW-0503">Monooxygenase</keyword>
<evidence type="ECO:0000256" key="8">
    <source>
        <dbReference type="ARBA" id="ARBA00023033"/>
    </source>
</evidence>
<dbReference type="OrthoDB" id="2789670at2759"/>
<keyword evidence="6 10" id="KW-0560">Oxidoreductase</keyword>
<dbReference type="SUPFAM" id="SSF48264">
    <property type="entry name" value="Cytochrome P450"/>
    <property type="match status" value="1"/>
</dbReference>
<evidence type="ECO:0000256" key="7">
    <source>
        <dbReference type="ARBA" id="ARBA00023004"/>
    </source>
</evidence>
<dbReference type="CDD" id="cd11065">
    <property type="entry name" value="CYP64-like"/>
    <property type="match status" value="1"/>
</dbReference>
<organism evidence="11 12">
    <name type="scientific">Scleroderma citrinum Foug A</name>
    <dbReference type="NCBI Taxonomy" id="1036808"/>
    <lineage>
        <taxon>Eukaryota</taxon>
        <taxon>Fungi</taxon>
        <taxon>Dikarya</taxon>
        <taxon>Basidiomycota</taxon>
        <taxon>Agaricomycotina</taxon>
        <taxon>Agaricomycetes</taxon>
        <taxon>Agaricomycetidae</taxon>
        <taxon>Boletales</taxon>
        <taxon>Sclerodermatineae</taxon>
        <taxon>Sclerodermataceae</taxon>
        <taxon>Scleroderma</taxon>
    </lineage>
</organism>
<dbReference type="Pfam" id="PF00067">
    <property type="entry name" value="p450"/>
    <property type="match status" value="1"/>
</dbReference>
<dbReference type="PROSITE" id="PS00086">
    <property type="entry name" value="CYTOCHROME_P450"/>
    <property type="match status" value="1"/>
</dbReference>
<dbReference type="GO" id="GO:0004497">
    <property type="term" value="F:monooxygenase activity"/>
    <property type="evidence" value="ECO:0007669"/>
    <property type="project" value="UniProtKB-KW"/>
</dbReference>
<comment type="cofactor">
    <cofactor evidence="1 9">
        <name>heme</name>
        <dbReference type="ChEBI" id="CHEBI:30413"/>
    </cofactor>
</comment>
<evidence type="ECO:0008006" key="13">
    <source>
        <dbReference type="Google" id="ProtNLM"/>
    </source>
</evidence>
<dbReference type="PRINTS" id="PR00385">
    <property type="entry name" value="P450"/>
</dbReference>
<keyword evidence="12" id="KW-1185">Reference proteome</keyword>
<evidence type="ECO:0000256" key="6">
    <source>
        <dbReference type="ARBA" id="ARBA00023002"/>
    </source>
</evidence>
<dbReference type="GO" id="GO:0005506">
    <property type="term" value="F:iron ion binding"/>
    <property type="evidence" value="ECO:0007669"/>
    <property type="project" value="InterPro"/>
</dbReference>
<dbReference type="AlphaFoldDB" id="A0A0C3ACP0"/>
<dbReference type="PANTHER" id="PTHR46300:SF7">
    <property type="entry name" value="P450, PUTATIVE (EUROFUNG)-RELATED"/>
    <property type="match status" value="1"/>
</dbReference>
<dbReference type="PANTHER" id="PTHR46300">
    <property type="entry name" value="P450, PUTATIVE (EUROFUNG)-RELATED-RELATED"/>
    <property type="match status" value="1"/>
</dbReference>
<evidence type="ECO:0000256" key="3">
    <source>
        <dbReference type="ARBA" id="ARBA00010617"/>
    </source>
</evidence>
<dbReference type="STRING" id="1036808.A0A0C3ACP0"/>
<keyword evidence="7 9" id="KW-0408">Iron</keyword>
<sequence length="512" mass="57390">MTIAKAAFYSALTVCSVLLLKVFRKHALRRGLPLPPGPTGFPIIGNVLDIDIVSPWLSYEEWGKRYGGLVYANLLGQDCVIINSARVAQALLEQRSSVYSDRPYIATNKLFGMDFNTGLLRYGPQWRLHRKMFHVALSKESAAVFRPMELQKVYQFIQNLLSNPQDYPLHCYTCSAAIIMAITYGYDVAPQNDRFVMKVIHFLQLFMEALTPERAALHGAFPILAHIPSWLPGGRFKKRAGECRSLAQDVLNDPVNYVKDCMSTDTASRSLVYDLFQNPIGNSLDRDYEEAVKAVAATVFLGGAETTHGALLVFILAMVLYPEVQAKAQEEIDRVVGNNRLPHFEDRANLPYIEAVFLETLRWHPVSPMGLPHMTTASDIYEEMYIPEGAIVLVNFWAIAHDENFYPDPLLFNPERHIGPSGNLAGTPFQVFGFGRRKCPGQYIAHESVWASVVSVLATLRIEKAKDDHGNDIEFTPEFTGGLASCPKPFPCSIKIRSQNAEQLVYARQAEE</sequence>
<dbReference type="InterPro" id="IPR002401">
    <property type="entry name" value="Cyt_P450_E_grp-I"/>
</dbReference>
<name>A0A0C3ACP0_9AGAM</name>
<evidence type="ECO:0000313" key="12">
    <source>
        <dbReference type="Proteomes" id="UP000053989"/>
    </source>
</evidence>
<comment type="similarity">
    <text evidence="3 10">Belongs to the cytochrome P450 family.</text>
</comment>
<proteinExistence type="inferred from homology"/>
<evidence type="ECO:0000256" key="10">
    <source>
        <dbReference type="RuleBase" id="RU000461"/>
    </source>
</evidence>
<keyword evidence="5 9" id="KW-0479">Metal-binding</keyword>
<evidence type="ECO:0000256" key="5">
    <source>
        <dbReference type="ARBA" id="ARBA00022723"/>
    </source>
</evidence>
<reference evidence="11 12" key="1">
    <citation type="submission" date="2014-04" db="EMBL/GenBank/DDBJ databases">
        <authorList>
            <consortium name="DOE Joint Genome Institute"/>
            <person name="Kuo A."/>
            <person name="Kohler A."/>
            <person name="Nagy L.G."/>
            <person name="Floudas D."/>
            <person name="Copeland A."/>
            <person name="Barry K.W."/>
            <person name="Cichocki N."/>
            <person name="Veneault-Fourrey C."/>
            <person name="LaButti K."/>
            <person name="Lindquist E.A."/>
            <person name="Lipzen A."/>
            <person name="Lundell T."/>
            <person name="Morin E."/>
            <person name="Murat C."/>
            <person name="Sun H."/>
            <person name="Tunlid A."/>
            <person name="Henrissat B."/>
            <person name="Grigoriev I.V."/>
            <person name="Hibbett D.S."/>
            <person name="Martin F."/>
            <person name="Nordberg H.P."/>
            <person name="Cantor M.N."/>
            <person name="Hua S.X."/>
        </authorList>
    </citation>
    <scope>NUCLEOTIDE SEQUENCE [LARGE SCALE GENOMIC DNA]</scope>
    <source>
        <strain evidence="11 12">Foug A</strain>
    </source>
</reference>
<accession>A0A0C3ACP0</accession>
<reference evidence="12" key="2">
    <citation type="submission" date="2015-01" db="EMBL/GenBank/DDBJ databases">
        <title>Evolutionary Origins and Diversification of the Mycorrhizal Mutualists.</title>
        <authorList>
            <consortium name="DOE Joint Genome Institute"/>
            <consortium name="Mycorrhizal Genomics Consortium"/>
            <person name="Kohler A."/>
            <person name="Kuo A."/>
            <person name="Nagy L.G."/>
            <person name="Floudas D."/>
            <person name="Copeland A."/>
            <person name="Barry K.W."/>
            <person name="Cichocki N."/>
            <person name="Veneault-Fourrey C."/>
            <person name="LaButti K."/>
            <person name="Lindquist E.A."/>
            <person name="Lipzen A."/>
            <person name="Lundell T."/>
            <person name="Morin E."/>
            <person name="Murat C."/>
            <person name="Riley R."/>
            <person name="Ohm R."/>
            <person name="Sun H."/>
            <person name="Tunlid A."/>
            <person name="Henrissat B."/>
            <person name="Grigoriev I.V."/>
            <person name="Hibbett D.S."/>
            <person name="Martin F."/>
        </authorList>
    </citation>
    <scope>NUCLEOTIDE SEQUENCE [LARGE SCALE GENOMIC DNA]</scope>
    <source>
        <strain evidence="12">Foug A</strain>
    </source>
</reference>
<evidence type="ECO:0000256" key="2">
    <source>
        <dbReference type="ARBA" id="ARBA00005179"/>
    </source>
</evidence>
<evidence type="ECO:0000313" key="11">
    <source>
        <dbReference type="EMBL" id="KIM62682.1"/>
    </source>
</evidence>
<dbReference type="InParanoid" id="A0A0C3ACP0"/>
<dbReference type="EMBL" id="KN822040">
    <property type="protein sequence ID" value="KIM62682.1"/>
    <property type="molecule type" value="Genomic_DNA"/>
</dbReference>
<dbReference type="Gene3D" id="1.10.630.10">
    <property type="entry name" value="Cytochrome P450"/>
    <property type="match status" value="1"/>
</dbReference>
<dbReference type="Proteomes" id="UP000053989">
    <property type="component" value="Unassembled WGS sequence"/>
</dbReference>
<protein>
    <recommendedName>
        <fullName evidence="13">Cytochrome P450</fullName>
    </recommendedName>
</protein>
<dbReference type="GO" id="GO:0020037">
    <property type="term" value="F:heme binding"/>
    <property type="evidence" value="ECO:0007669"/>
    <property type="project" value="InterPro"/>
</dbReference>
<evidence type="ECO:0000256" key="1">
    <source>
        <dbReference type="ARBA" id="ARBA00001971"/>
    </source>
</evidence>
<dbReference type="HOGENOM" id="CLU_001570_2_3_1"/>
<dbReference type="InterPro" id="IPR017972">
    <property type="entry name" value="Cyt_P450_CS"/>
</dbReference>
<feature type="binding site" description="axial binding residue" evidence="9">
    <location>
        <position position="439"/>
    </location>
    <ligand>
        <name>heme</name>
        <dbReference type="ChEBI" id="CHEBI:30413"/>
    </ligand>
    <ligandPart>
        <name>Fe</name>
        <dbReference type="ChEBI" id="CHEBI:18248"/>
    </ligandPart>
</feature>
<evidence type="ECO:0000256" key="4">
    <source>
        <dbReference type="ARBA" id="ARBA00022617"/>
    </source>
</evidence>
<dbReference type="InterPro" id="IPR001128">
    <property type="entry name" value="Cyt_P450"/>
</dbReference>
<dbReference type="InterPro" id="IPR050364">
    <property type="entry name" value="Cytochrome_P450_fung"/>
</dbReference>
<comment type="pathway">
    <text evidence="2">Secondary metabolite biosynthesis.</text>
</comment>
<evidence type="ECO:0000256" key="9">
    <source>
        <dbReference type="PIRSR" id="PIRSR602401-1"/>
    </source>
</evidence>
<gene>
    <name evidence="11" type="ORF">SCLCIDRAFT_1214783</name>
</gene>
<dbReference type="InterPro" id="IPR036396">
    <property type="entry name" value="Cyt_P450_sf"/>
</dbReference>
<dbReference type="PRINTS" id="PR00463">
    <property type="entry name" value="EP450I"/>
</dbReference>
<dbReference type="GO" id="GO:0016705">
    <property type="term" value="F:oxidoreductase activity, acting on paired donors, with incorporation or reduction of molecular oxygen"/>
    <property type="evidence" value="ECO:0007669"/>
    <property type="project" value="InterPro"/>
</dbReference>
<keyword evidence="4 9" id="KW-0349">Heme</keyword>